<dbReference type="EMBL" id="HBHQ01018571">
    <property type="protein sequence ID" value="CAD9820614.1"/>
    <property type="molecule type" value="Transcribed_RNA"/>
</dbReference>
<dbReference type="AlphaFoldDB" id="A0A6T7IVM1"/>
<gene>
    <name evidence="3" type="ORF">ASEP1449_LOCUS12444</name>
    <name evidence="4" type="ORF">ASEP1449_LOCUS12447</name>
</gene>
<evidence type="ECO:0008006" key="5">
    <source>
        <dbReference type="Google" id="ProtNLM"/>
    </source>
</evidence>
<evidence type="ECO:0000313" key="4">
    <source>
        <dbReference type="EMBL" id="CAD9820614.1"/>
    </source>
</evidence>
<dbReference type="Gene3D" id="1.20.1260.60">
    <property type="entry name" value="Vacuolar protein sorting-associated protein Ist1"/>
    <property type="match status" value="1"/>
</dbReference>
<evidence type="ECO:0000256" key="2">
    <source>
        <dbReference type="SAM" id="MobiDB-lite"/>
    </source>
</evidence>
<reference evidence="3" key="1">
    <citation type="submission" date="2021-01" db="EMBL/GenBank/DDBJ databases">
        <authorList>
            <person name="Corre E."/>
            <person name="Pelletier E."/>
            <person name="Niang G."/>
            <person name="Scheremetjew M."/>
            <person name="Finn R."/>
            <person name="Kale V."/>
            <person name="Holt S."/>
            <person name="Cochrane G."/>
            <person name="Meng A."/>
            <person name="Brown T."/>
            <person name="Cohen L."/>
        </authorList>
    </citation>
    <scope>NUCLEOTIDE SEQUENCE</scope>
    <source>
        <strain evidence="3">CCMP2084</strain>
    </source>
</reference>
<dbReference type="FunFam" id="1.20.1260.60:FF:000002">
    <property type="entry name" value="Vacuolar protein sorting-associated protein IST1"/>
    <property type="match status" value="1"/>
</dbReference>
<dbReference type="EMBL" id="HBHQ01018568">
    <property type="protein sequence ID" value="CAD9820611.1"/>
    <property type="molecule type" value="Transcribed_RNA"/>
</dbReference>
<feature type="compositionally biased region" description="Basic and acidic residues" evidence="2">
    <location>
        <begin position="286"/>
        <end position="296"/>
    </location>
</feature>
<dbReference type="GO" id="GO:0015031">
    <property type="term" value="P:protein transport"/>
    <property type="evidence" value="ECO:0007669"/>
    <property type="project" value="InterPro"/>
</dbReference>
<proteinExistence type="inferred from homology"/>
<organism evidence="3">
    <name type="scientific">Attheya septentrionalis</name>
    <dbReference type="NCBI Taxonomy" id="420275"/>
    <lineage>
        <taxon>Eukaryota</taxon>
        <taxon>Sar</taxon>
        <taxon>Stramenopiles</taxon>
        <taxon>Ochrophyta</taxon>
        <taxon>Bacillariophyta</taxon>
        <taxon>Coscinodiscophyceae</taxon>
        <taxon>Chaetocerotophycidae</taxon>
        <taxon>Chaetocerotales</taxon>
        <taxon>Attheyaceae</taxon>
        <taxon>Attheya</taxon>
    </lineage>
</organism>
<protein>
    <recommendedName>
        <fullName evidence="5">IST1 homolog</fullName>
    </recommendedName>
</protein>
<dbReference type="PANTHER" id="PTHR12161:SF5">
    <property type="entry name" value="IST1 HOMOLOG"/>
    <property type="match status" value="1"/>
</dbReference>
<dbReference type="Pfam" id="PF03398">
    <property type="entry name" value="Ist1"/>
    <property type="match status" value="1"/>
</dbReference>
<dbReference type="PANTHER" id="PTHR12161">
    <property type="entry name" value="IST1 FAMILY MEMBER"/>
    <property type="match status" value="1"/>
</dbReference>
<name>A0A6T7IVM1_9STRA</name>
<evidence type="ECO:0000313" key="3">
    <source>
        <dbReference type="EMBL" id="CAD9820611.1"/>
    </source>
</evidence>
<evidence type="ECO:0000256" key="1">
    <source>
        <dbReference type="ARBA" id="ARBA00005536"/>
    </source>
</evidence>
<sequence>MEHVGDCMLLLMIELKMAVHRFQISSNKKTALMKQQMREISKLLTEDPPKEEKAKIRAEALIREDNTCEAYEILQLSCELLSERIKLLESHQECPTDLVKSISTLMWASYRVDNIPELTEIRKQFRSKYGKKFEENALANRGNVLNERVVAKLSAEPPSAYLVQTYLEKICDEFDVDWKPTIKLTVEEMSEPMAAPVGYSVPIAVGTRLAPATTGEANADFEIRYIPPPTKSSASTPYTPATATATASPYVPPSAPTNASTFDEPDIYIPGPPPSNPQTNINTGNPKDDSKEDNDGTKGNAGPSYDDLAARFNQLKK</sequence>
<dbReference type="InterPro" id="IPR005061">
    <property type="entry name" value="Ist1"/>
</dbReference>
<accession>A0A6T7IVM1</accession>
<feature type="compositionally biased region" description="Low complexity" evidence="2">
    <location>
        <begin position="231"/>
        <end position="249"/>
    </location>
</feature>
<comment type="similarity">
    <text evidence="1">Belongs to the IST1 family.</text>
</comment>
<dbReference type="InterPro" id="IPR042277">
    <property type="entry name" value="IST1-like"/>
</dbReference>
<feature type="region of interest" description="Disordered" evidence="2">
    <location>
        <begin position="228"/>
        <end position="317"/>
    </location>
</feature>